<keyword evidence="3" id="KW-1185">Reference proteome</keyword>
<proteinExistence type="predicted"/>
<dbReference type="Proteomes" id="UP000287972">
    <property type="component" value="Unassembled WGS sequence"/>
</dbReference>
<feature type="signal peptide" evidence="1">
    <location>
        <begin position="1"/>
        <end position="19"/>
    </location>
</feature>
<name>A0A428PTG0_9HYPO</name>
<protein>
    <submittedName>
        <fullName evidence="2">Uncharacterized protein</fullName>
    </submittedName>
</protein>
<sequence>MQFSTLFTAATLLITAVTGAAVQQRDDAVVSDEATHELLRAYKDYEETGLQKRACKWGNCSNCYEKYSFCHQGNPISTINCVKPYLLRPPSVALEHLPEITGFHVPSGSAAASSRITDANREILRWLSAVYRIERERLPQNNDDRGMKAISAAAEALFFRSRLSRMTGLHGPGSENNRN</sequence>
<evidence type="ECO:0000256" key="1">
    <source>
        <dbReference type="SAM" id="SignalP"/>
    </source>
</evidence>
<organism evidence="2 3">
    <name type="scientific">Fusarium floridanum</name>
    <dbReference type="NCBI Taxonomy" id="1325733"/>
    <lineage>
        <taxon>Eukaryota</taxon>
        <taxon>Fungi</taxon>
        <taxon>Dikarya</taxon>
        <taxon>Ascomycota</taxon>
        <taxon>Pezizomycotina</taxon>
        <taxon>Sordariomycetes</taxon>
        <taxon>Hypocreomycetidae</taxon>
        <taxon>Hypocreales</taxon>
        <taxon>Nectriaceae</taxon>
        <taxon>Fusarium</taxon>
        <taxon>Fusarium solani species complex</taxon>
    </lineage>
</organism>
<evidence type="ECO:0000313" key="3">
    <source>
        <dbReference type="Proteomes" id="UP000287972"/>
    </source>
</evidence>
<keyword evidence="1" id="KW-0732">Signal</keyword>
<accession>A0A428PTG0</accession>
<evidence type="ECO:0000313" key="2">
    <source>
        <dbReference type="EMBL" id="RSL56369.1"/>
    </source>
</evidence>
<dbReference type="EMBL" id="NKCL01000669">
    <property type="protein sequence ID" value="RSL56369.1"/>
    <property type="molecule type" value="Genomic_DNA"/>
</dbReference>
<gene>
    <name evidence="2" type="ORF">CEP51_014406</name>
</gene>
<dbReference type="AlphaFoldDB" id="A0A428PTG0"/>
<comment type="caution">
    <text evidence="2">The sequence shown here is derived from an EMBL/GenBank/DDBJ whole genome shotgun (WGS) entry which is preliminary data.</text>
</comment>
<reference evidence="2 3" key="1">
    <citation type="submission" date="2017-06" db="EMBL/GenBank/DDBJ databases">
        <title>Comparative genomic analysis of Ambrosia Fusariam Clade fungi.</title>
        <authorList>
            <person name="Stajich J.E."/>
            <person name="Carrillo J."/>
            <person name="Kijimoto T."/>
            <person name="Eskalen A."/>
            <person name="O'Donnell K."/>
            <person name="Kasson M."/>
        </authorList>
    </citation>
    <scope>NUCLEOTIDE SEQUENCE [LARGE SCALE GENOMIC DNA]</scope>
    <source>
        <strain evidence="2 3">NRRL62606</strain>
    </source>
</reference>
<feature type="chain" id="PRO_5019161761" evidence="1">
    <location>
        <begin position="20"/>
        <end position="179"/>
    </location>
</feature>